<evidence type="ECO:0000313" key="7">
    <source>
        <dbReference type="Proteomes" id="UP000184384"/>
    </source>
</evidence>
<keyword evidence="8" id="KW-1185">Reference proteome</keyword>
<reference evidence="5 8" key="3">
    <citation type="submission" date="2018-03" db="EMBL/GenBank/DDBJ databases">
        <title>Genomic Encyclopedia of Archaeal and Bacterial Type Strains, Phase II (KMG-II): from individual species to whole genera.</title>
        <authorList>
            <person name="Goeker M."/>
        </authorList>
    </citation>
    <scope>NUCLEOTIDE SEQUENCE [LARGE SCALE GENOMIC DNA]</scope>
    <source>
        <strain evidence="5 8">DSM 17797</strain>
    </source>
</reference>
<dbReference type="PROSITE" id="PS51829">
    <property type="entry name" value="P_HOMO_B"/>
    <property type="match status" value="1"/>
</dbReference>
<dbReference type="EMBL" id="FQWO01000002">
    <property type="protein sequence ID" value="SHG45947.1"/>
    <property type="molecule type" value="Genomic_DNA"/>
</dbReference>
<dbReference type="STRING" id="280093.SAMN05443373_10274"/>
<dbReference type="InterPro" id="IPR002884">
    <property type="entry name" value="P_dom"/>
</dbReference>
<dbReference type="Proteomes" id="UP000184384">
    <property type="component" value="Unassembled WGS sequence"/>
</dbReference>
<dbReference type="AlphaFoldDB" id="A0A1M5JZD0"/>
<dbReference type="InterPro" id="IPR026444">
    <property type="entry name" value="Secre_tail"/>
</dbReference>
<dbReference type="Gene3D" id="2.60.40.10">
    <property type="entry name" value="Immunoglobulins"/>
    <property type="match status" value="1"/>
</dbReference>
<dbReference type="InterPro" id="IPR024079">
    <property type="entry name" value="MetalloPept_cat_dom_sf"/>
</dbReference>
<dbReference type="Gene3D" id="3.40.390.10">
    <property type="entry name" value="Collagenase (Catalytic Domain)"/>
    <property type="match status" value="1"/>
</dbReference>
<keyword evidence="3" id="KW-0378">Hydrolase</keyword>
<dbReference type="GO" id="GO:0008237">
    <property type="term" value="F:metallopeptidase activity"/>
    <property type="evidence" value="ECO:0007669"/>
    <property type="project" value="InterPro"/>
</dbReference>
<dbReference type="InterPro" id="IPR013783">
    <property type="entry name" value="Ig-like_fold"/>
</dbReference>
<evidence type="ECO:0000313" key="6">
    <source>
        <dbReference type="EMBL" id="SHG45947.1"/>
    </source>
</evidence>
<name>A0A1M5JZD0_9FLAO</name>
<dbReference type="Proteomes" id="UP000237771">
    <property type="component" value="Unassembled WGS sequence"/>
</dbReference>
<reference evidence="7" key="2">
    <citation type="submission" date="2016-11" db="EMBL/GenBank/DDBJ databases">
        <authorList>
            <person name="Varghese N."/>
            <person name="Submissions S."/>
        </authorList>
    </citation>
    <scope>NUCLEOTIDE SEQUENCE [LARGE SCALE GENOMIC DNA]</scope>
    <source>
        <strain evidence="7">DSM 19729</strain>
    </source>
</reference>
<proteinExistence type="predicted"/>
<dbReference type="GO" id="GO:0004252">
    <property type="term" value="F:serine-type endopeptidase activity"/>
    <property type="evidence" value="ECO:0007669"/>
    <property type="project" value="InterPro"/>
</dbReference>
<dbReference type="NCBIfam" id="TIGR04183">
    <property type="entry name" value="Por_Secre_tail"/>
    <property type="match status" value="1"/>
</dbReference>
<keyword evidence="2" id="KW-0732">Signal</keyword>
<dbReference type="EMBL" id="PVUB01000002">
    <property type="protein sequence ID" value="PRZ26112.1"/>
    <property type="molecule type" value="Genomic_DNA"/>
</dbReference>
<protein>
    <submittedName>
        <fullName evidence="6">Por secretion system C-terminal sorting domain-containing protein</fullName>
    </submittedName>
    <submittedName>
        <fullName evidence="5">Secreted protein (Por secretion system target)</fullName>
    </submittedName>
</protein>
<keyword evidence="1" id="KW-0645">Protease</keyword>
<evidence type="ECO:0000256" key="2">
    <source>
        <dbReference type="ARBA" id="ARBA00022729"/>
    </source>
</evidence>
<evidence type="ECO:0000256" key="3">
    <source>
        <dbReference type="ARBA" id="ARBA00022801"/>
    </source>
</evidence>
<dbReference type="Pfam" id="PF01483">
    <property type="entry name" value="P_proprotein"/>
    <property type="match status" value="1"/>
</dbReference>
<gene>
    <name evidence="5" type="ORF">BC624_10274</name>
    <name evidence="6" type="ORF">SAMN05443373_10274</name>
</gene>
<accession>A0A1M5JZD0</accession>
<feature type="domain" description="P/Homo B" evidence="4">
    <location>
        <begin position="663"/>
        <end position="813"/>
    </location>
</feature>
<dbReference type="Gene3D" id="2.60.120.260">
    <property type="entry name" value="Galactose-binding domain-like"/>
    <property type="match status" value="1"/>
</dbReference>
<dbReference type="Pfam" id="PF13583">
    <property type="entry name" value="Reprolysin_4"/>
    <property type="match status" value="1"/>
</dbReference>
<evidence type="ECO:0000259" key="4">
    <source>
        <dbReference type="PROSITE" id="PS51829"/>
    </source>
</evidence>
<evidence type="ECO:0000313" key="5">
    <source>
        <dbReference type="EMBL" id="PRZ26112.1"/>
    </source>
</evidence>
<organism evidence="6 7">
    <name type="scientific">Flavobacterium granuli</name>
    <dbReference type="NCBI Taxonomy" id="280093"/>
    <lineage>
        <taxon>Bacteria</taxon>
        <taxon>Pseudomonadati</taxon>
        <taxon>Bacteroidota</taxon>
        <taxon>Flavobacteriia</taxon>
        <taxon>Flavobacteriales</taxon>
        <taxon>Flavobacteriaceae</taxon>
        <taxon>Flavobacterium</taxon>
    </lineage>
</organism>
<evidence type="ECO:0000256" key="1">
    <source>
        <dbReference type="ARBA" id="ARBA00022670"/>
    </source>
</evidence>
<sequence>MSLYFQDMKKIILWLFVIFFGSVVYAQKESPWKRVNRDMNLDFQGNGLNSGPEKKLFFQLDETILRQSLSFLPSSTDRKQLKRIKIPNINGVFEEFSVWESSNFDPELQAKFPDIKSYTGIGITDPTASLNFSLSPDGIQTMVLRADSASEFIEASSSDKGVYVLFNSGSRNTANLPFSCKTEDVAINKQLLKKTSKISANEKVFKTLRLALSCTGEYAAYHGGTIAGALAAMNATMTRVNGVFNRDLALKLQIIANNNLIVYTNAATDPYSDASTGVDGSWSLELQHTLSNVIGNGNYDIGHLFGASGGGGNAGCIGCVCVDPTVDDSFAKGSAYTSPSDGRPMGDAFDIDFVAHEMGHQLGASHTFSEDIEGTGVNVEPGSGSTIMGYAGIADNNIQNYSDDYFAYVSILQIQNNLASKVCPKSVTLSNNPPVVNAGPDWTIPKGTAFVLKGSGLDPDGDVLTYCWEQNDDAKTQSGSSSIAFPTKPDGPLFRSMKPTSSPIRYMPALSTVLSGRLSTTWESVSSIARTLHFSLTARDNAPLGTAQTNSASMIVNVSGAAGPFAITSQNTEDISWFQGEKTTISWSVNGSNTLPGSANVNIKLSTDGGLTFPTILAANTPNDGSELIVIPNITAKDCRILIEPTANIYYAINSKAFAIGYAVVSSCETYTFAPTPFAIPESATYTTRKISVPATTGTIVDVNLSVGFTHSYMSDVKIDVVNPQGITVKLFDESCGNTNGSLLLNYDDLGDALDCGSTVAQKVAPYESLAVFNGQNPQGEWVFRVRDRYLEDTGTLDSAAITICTKNYTLIAPDFEFSPIVSYPNPSDGNITVQFMSKNTNGVKVMVHSLLGKELFKREFESKFNFNENIQLPQLGSGIYLLTVVDGDRREVKKIIIE</sequence>
<reference evidence="6" key="1">
    <citation type="submission" date="2016-11" db="EMBL/GenBank/DDBJ databases">
        <authorList>
            <person name="Jaros S."/>
            <person name="Januszkiewicz K."/>
            <person name="Wedrychowicz H."/>
        </authorList>
    </citation>
    <scope>NUCLEOTIDE SEQUENCE [LARGE SCALE GENOMIC DNA]</scope>
    <source>
        <strain evidence="6">DSM 19729</strain>
    </source>
</reference>
<dbReference type="SUPFAM" id="SSF49785">
    <property type="entry name" value="Galactose-binding domain-like"/>
    <property type="match status" value="1"/>
</dbReference>
<dbReference type="SUPFAM" id="SSF55486">
    <property type="entry name" value="Metalloproteases ('zincins'), catalytic domain"/>
    <property type="match status" value="1"/>
</dbReference>
<evidence type="ECO:0000313" key="8">
    <source>
        <dbReference type="Proteomes" id="UP000237771"/>
    </source>
</evidence>
<dbReference type="InterPro" id="IPR008979">
    <property type="entry name" value="Galactose-bd-like_sf"/>
</dbReference>
<dbReference type="GO" id="GO:0006508">
    <property type="term" value="P:proteolysis"/>
    <property type="evidence" value="ECO:0007669"/>
    <property type="project" value="UniProtKB-KW"/>
</dbReference>
<dbReference type="Pfam" id="PF18962">
    <property type="entry name" value="Por_Secre_tail"/>
    <property type="match status" value="1"/>
</dbReference>